<protein>
    <submittedName>
        <fullName evidence="3">Phosphotransferase</fullName>
    </submittedName>
</protein>
<reference evidence="3 4" key="1">
    <citation type="submission" date="2017-05" db="EMBL/GenBank/DDBJ databases">
        <title>Streptomyces alboflavus Genome sequencing and assembly.</title>
        <authorList>
            <person name="Wang Y."/>
            <person name="Du B."/>
            <person name="Ding Y."/>
            <person name="Liu H."/>
            <person name="Hou Q."/>
            <person name="Liu K."/>
            <person name="Wang C."/>
            <person name="Yao L."/>
        </authorList>
    </citation>
    <scope>NUCLEOTIDE SEQUENCE [LARGE SCALE GENOMIC DNA]</scope>
    <source>
        <strain evidence="3 4">MDJK44</strain>
    </source>
</reference>
<dbReference type="OrthoDB" id="9797603at2"/>
<feature type="domain" description="Aminoglycoside phosphotransferase" evidence="2">
    <location>
        <begin position="46"/>
        <end position="300"/>
    </location>
</feature>
<organism evidence="3 4">
    <name type="scientific">Streptomyces alboflavus</name>
    <dbReference type="NCBI Taxonomy" id="67267"/>
    <lineage>
        <taxon>Bacteria</taxon>
        <taxon>Bacillati</taxon>
        <taxon>Actinomycetota</taxon>
        <taxon>Actinomycetes</taxon>
        <taxon>Kitasatosporales</taxon>
        <taxon>Streptomycetaceae</taxon>
        <taxon>Streptomyces</taxon>
    </lineage>
</organism>
<accession>A0A1Z1WKF9</accession>
<dbReference type="KEGG" id="salf:SMD44_06405"/>
<dbReference type="PANTHER" id="PTHR21310:SF42">
    <property type="entry name" value="BIFUNCTIONAL AAC_APH"/>
    <property type="match status" value="1"/>
</dbReference>
<dbReference type="SUPFAM" id="SSF56112">
    <property type="entry name" value="Protein kinase-like (PK-like)"/>
    <property type="match status" value="1"/>
</dbReference>
<dbReference type="EMBL" id="CP021748">
    <property type="protein sequence ID" value="ARX86924.1"/>
    <property type="molecule type" value="Genomic_DNA"/>
</dbReference>
<feature type="region of interest" description="Disordered" evidence="1">
    <location>
        <begin position="176"/>
        <end position="208"/>
    </location>
</feature>
<evidence type="ECO:0000259" key="2">
    <source>
        <dbReference type="Pfam" id="PF01636"/>
    </source>
</evidence>
<dbReference type="Gene3D" id="3.30.200.20">
    <property type="entry name" value="Phosphorylase Kinase, domain 1"/>
    <property type="match status" value="1"/>
</dbReference>
<keyword evidence="3" id="KW-0808">Transferase</keyword>
<name>A0A1Z1WKF9_9ACTN</name>
<dbReference type="STRING" id="67267.GCA_000716675_06738"/>
<dbReference type="AlphaFoldDB" id="A0A1Z1WKF9"/>
<dbReference type="CDD" id="cd05155">
    <property type="entry name" value="APH_ChoK_like_1"/>
    <property type="match status" value="1"/>
</dbReference>
<evidence type="ECO:0000256" key="1">
    <source>
        <dbReference type="SAM" id="MobiDB-lite"/>
    </source>
</evidence>
<dbReference type="GO" id="GO:0016740">
    <property type="term" value="F:transferase activity"/>
    <property type="evidence" value="ECO:0007669"/>
    <property type="project" value="UniProtKB-KW"/>
</dbReference>
<gene>
    <name evidence="3" type="ORF">SMD44_06405</name>
</gene>
<dbReference type="PANTHER" id="PTHR21310">
    <property type="entry name" value="AMINOGLYCOSIDE PHOSPHOTRANSFERASE-RELATED-RELATED"/>
    <property type="match status" value="1"/>
</dbReference>
<dbReference type="InterPro" id="IPR002575">
    <property type="entry name" value="Aminoglycoside_PTrfase"/>
</dbReference>
<dbReference type="RefSeq" id="WP_087886097.1">
    <property type="nucleotide sequence ID" value="NZ_CP021748.1"/>
</dbReference>
<dbReference type="eggNOG" id="COG3173">
    <property type="taxonomic scope" value="Bacteria"/>
</dbReference>
<sequence>MTTPSHEPHQHGKLHAGEPDIDVPLVRKLLAAQFPQWAHLPVEQFPSAGTVNAVFRLGDDMAVRVPRIAGGAADVAKESRWLPWLAPRLPTATPTVLGRGEPGEGYPWVWSVHSWLDGENPAVGALTSPDALAADLAAFVTAMRHADPTDAPPAYRGDPVATEDAETRAALEELRRLGQSGPEDQPSRPGHAGHASRDITPTPSPAVDTRIDLDAATAVWEAVLRTPEWDAPPVWVHSDLMPGNLLVRDGRLQAVIDFGTAGVGDPACDLIVAWNLLPADARETFRAATGADDATWARGRGRALSMALIQLPYYAVTNPALAANARHVIHEVLADHARGT</sequence>
<keyword evidence="4" id="KW-1185">Reference proteome</keyword>
<evidence type="ECO:0000313" key="3">
    <source>
        <dbReference type="EMBL" id="ARX86924.1"/>
    </source>
</evidence>
<dbReference type="Gene3D" id="3.90.1200.10">
    <property type="match status" value="1"/>
</dbReference>
<dbReference type="InterPro" id="IPR011009">
    <property type="entry name" value="Kinase-like_dom_sf"/>
</dbReference>
<evidence type="ECO:0000313" key="4">
    <source>
        <dbReference type="Proteomes" id="UP000195880"/>
    </source>
</evidence>
<dbReference type="Proteomes" id="UP000195880">
    <property type="component" value="Chromosome"/>
</dbReference>
<dbReference type="Pfam" id="PF01636">
    <property type="entry name" value="APH"/>
    <property type="match status" value="1"/>
</dbReference>
<proteinExistence type="predicted"/>
<dbReference type="InterPro" id="IPR051678">
    <property type="entry name" value="AGP_Transferase"/>
</dbReference>